<keyword evidence="1" id="KW-0808">Transferase</keyword>
<dbReference type="GO" id="GO:0016301">
    <property type="term" value="F:kinase activity"/>
    <property type="evidence" value="ECO:0007669"/>
    <property type="project" value="UniProtKB-KW"/>
</dbReference>
<keyword evidence="2" id="KW-1185">Reference proteome</keyword>
<dbReference type="EMBL" id="BMAW01111335">
    <property type="protein sequence ID" value="GFT47470.1"/>
    <property type="molecule type" value="Genomic_DNA"/>
</dbReference>
<dbReference type="Proteomes" id="UP000887013">
    <property type="component" value="Unassembled WGS sequence"/>
</dbReference>
<dbReference type="AlphaFoldDB" id="A0A8X6P5G7"/>
<sequence>MQEDKLDTSLTENYSDVKLLITKTLHEIQPWFHGPLSRIEAERSIEDSGHKDGKF</sequence>
<protein>
    <submittedName>
        <fullName evidence="1">Tyrosine-protein kinase</fullName>
    </submittedName>
</protein>
<keyword evidence="1" id="KW-0418">Kinase</keyword>
<dbReference type="Gene3D" id="3.30.505.10">
    <property type="entry name" value="SH2 domain"/>
    <property type="match status" value="1"/>
</dbReference>
<feature type="non-terminal residue" evidence="1">
    <location>
        <position position="55"/>
    </location>
</feature>
<dbReference type="OrthoDB" id="10003345at2759"/>
<evidence type="ECO:0000313" key="2">
    <source>
        <dbReference type="Proteomes" id="UP000887013"/>
    </source>
</evidence>
<name>A0A8X6P5G7_NEPPI</name>
<organism evidence="1 2">
    <name type="scientific">Nephila pilipes</name>
    <name type="common">Giant wood spider</name>
    <name type="synonym">Nephila maculata</name>
    <dbReference type="NCBI Taxonomy" id="299642"/>
    <lineage>
        <taxon>Eukaryota</taxon>
        <taxon>Metazoa</taxon>
        <taxon>Ecdysozoa</taxon>
        <taxon>Arthropoda</taxon>
        <taxon>Chelicerata</taxon>
        <taxon>Arachnida</taxon>
        <taxon>Araneae</taxon>
        <taxon>Araneomorphae</taxon>
        <taxon>Entelegynae</taxon>
        <taxon>Araneoidea</taxon>
        <taxon>Nephilidae</taxon>
        <taxon>Nephila</taxon>
    </lineage>
</organism>
<evidence type="ECO:0000313" key="1">
    <source>
        <dbReference type="EMBL" id="GFT47470.1"/>
    </source>
</evidence>
<accession>A0A8X6P5G7</accession>
<dbReference type="InterPro" id="IPR036860">
    <property type="entry name" value="SH2_dom_sf"/>
</dbReference>
<dbReference type="SUPFAM" id="SSF55550">
    <property type="entry name" value="SH2 domain"/>
    <property type="match status" value="1"/>
</dbReference>
<gene>
    <name evidence="1" type="primary">SYK</name>
    <name evidence="1" type="ORF">NPIL_366961</name>
</gene>
<proteinExistence type="predicted"/>
<comment type="caution">
    <text evidence="1">The sequence shown here is derived from an EMBL/GenBank/DDBJ whole genome shotgun (WGS) entry which is preliminary data.</text>
</comment>
<reference evidence="1" key="1">
    <citation type="submission" date="2020-08" db="EMBL/GenBank/DDBJ databases">
        <title>Multicomponent nature underlies the extraordinary mechanical properties of spider dragline silk.</title>
        <authorList>
            <person name="Kono N."/>
            <person name="Nakamura H."/>
            <person name="Mori M."/>
            <person name="Yoshida Y."/>
            <person name="Ohtoshi R."/>
            <person name="Malay A.D."/>
            <person name="Moran D.A.P."/>
            <person name="Tomita M."/>
            <person name="Numata K."/>
            <person name="Arakawa K."/>
        </authorList>
    </citation>
    <scope>NUCLEOTIDE SEQUENCE</scope>
</reference>